<keyword evidence="3" id="KW-1185">Reference proteome</keyword>
<sequence>MKKLNIFAYCLAGMLAFSSCQDDRDDNPTILHPETFTLNASTETVYDLQNIETIDWTCDVPDYGYSAAVTYSVQINKDNNWVDAEGENAASYVTLEATYSTNQLKISAAEMDRSLIILNEWFDAETFPTTEQTVFVRIMSSISTVSGYEAYSEPVEIRYLPYYMEVSLEPKTMYVVGDHNGWAANDDAPRLIATDEAGMIFHGYAQLNTQFKFMTTDSWADPNYGGGSGTLALGGGNITATPGFYQIDANLNTMTYSLRTCTWGIVGDAVGSWDNDVQLTYNSATGALEAEVEFSAGQFKFRQDGDWAYSLGSSLDELVYDGGNMSVSPGRYTVRLYLNGPTYRAELIPVE</sequence>
<evidence type="ECO:0000259" key="1">
    <source>
        <dbReference type="Pfam" id="PF14292"/>
    </source>
</evidence>
<gene>
    <name evidence="2" type="ORF">H6A24_03565</name>
</gene>
<dbReference type="Gene3D" id="2.60.40.3620">
    <property type="match status" value="2"/>
</dbReference>
<dbReference type="PROSITE" id="PS51257">
    <property type="entry name" value="PROKAR_LIPOPROTEIN"/>
    <property type="match status" value="1"/>
</dbReference>
<dbReference type="RefSeq" id="WP_204499322.1">
    <property type="nucleotide sequence ID" value="NZ_JACJKJ010000003.1"/>
</dbReference>
<dbReference type="Proteomes" id="UP000782117">
    <property type="component" value="Unassembled WGS sequence"/>
</dbReference>
<dbReference type="Pfam" id="PF14292">
    <property type="entry name" value="SusE"/>
    <property type="match status" value="1"/>
</dbReference>
<name>A0ABS2F5V0_9BACE</name>
<dbReference type="InterPro" id="IPR025970">
    <property type="entry name" value="SusE"/>
</dbReference>
<organism evidence="2 3">
    <name type="scientific">Bacteroides caecicola</name>
    <dbReference type="NCBI Taxonomy" id="1462569"/>
    <lineage>
        <taxon>Bacteria</taxon>
        <taxon>Pseudomonadati</taxon>
        <taxon>Bacteroidota</taxon>
        <taxon>Bacteroidia</taxon>
        <taxon>Bacteroidales</taxon>
        <taxon>Bacteroidaceae</taxon>
        <taxon>Bacteroides</taxon>
    </lineage>
</organism>
<feature type="domain" description="SusE outer membrane protein" evidence="1">
    <location>
        <begin position="25"/>
        <end position="114"/>
    </location>
</feature>
<dbReference type="EMBL" id="JACJKJ010000003">
    <property type="protein sequence ID" value="MBM6805580.1"/>
    <property type="molecule type" value="Genomic_DNA"/>
</dbReference>
<protein>
    <submittedName>
        <fullName evidence="2">SusE domain-containing protein</fullName>
    </submittedName>
</protein>
<reference evidence="2 3" key="1">
    <citation type="journal article" date="2021" name="Sci. Rep.">
        <title>The distribution of antibiotic resistance genes in chicken gut microbiota commensals.</title>
        <authorList>
            <person name="Juricova H."/>
            <person name="Matiasovicova J."/>
            <person name="Kubasova T."/>
            <person name="Cejkova D."/>
            <person name="Rychlik I."/>
        </authorList>
    </citation>
    <scope>NUCLEOTIDE SEQUENCE [LARGE SCALE GENOMIC DNA]</scope>
    <source>
        <strain evidence="2 3">An768</strain>
    </source>
</reference>
<comment type="caution">
    <text evidence="2">The sequence shown here is derived from an EMBL/GenBank/DDBJ whole genome shotgun (WGS) entry which is preliminary data.</text>
</comment>
<evidence type="ECO:0000313" key="2">
    <source>
        <dbReference type="EMBL" id="MBM6805580.1"/>
    </source>
</evidence>
<accession>A0ABS2F5V0</accession>
<evidence type="ECO:0000313" key="3">
    <source>
        <dbReference type="Proteomes" id="UP000782117"/>
    </source>
</evidence>
<dbReference type="CDD" id="cd12967">
    <property type="entry name" value="CBM_SusE-F_like_u1"/>
    <property type="match status" value="1"/>
</dbReference>
<proteinExistence type="predicted"/>